<reference evidence="10" key="1">
    <citation type="submission" date="2020-01" db="EMBL/GenBank/DDBJ databases">
        <authorList>
            <person name="Meier V. D."/>
            <person name="Meier V D."/>
        </authorList>
    </citation>
    <scope>NUCLEOTIDE SEQUENCE</scope>
    <source>
        <strain evidence="10">HLG_WM_MAG_07</strain>
    </source>
</reference>
<dbReference type="PANTHER" id="PTHR13090:SF1">
    <property type="entry name" value="ARGININE-HYDROXYLASE NDUFAF5, MITOCHONDRIAL"/>
    <property type="match status" value="1"/>
</dbReference>
<sequence length="286" mass="32301">MSKSFSYDYKQVRHSFDRSSVTYDEAAILQREVADRLLERLEYIQKSPELILDLGSGTGYVTKKLLDHDKQAFLTAIDLSPKMCHVTKQQGGWFRKPQVICGNAQSLPFKDNAFDCVISSLMLQWCDDLQQTFTGINRVLKSEGLFSFSTFGPDTLKELNLAWQDVDDQAHTHPFIDMHDVADTLLTAGFEQPVVDMEMITLTYSSVQLLLKDLKMIGANNALTTRPKGLTGRQTIRKLEKAYEKFRTKDGLYPLSYEVIYGHGWGKASLEDKLGVGKVVEIKSVG</sequence>
<dbReference type="EC" id="2.1.1.197" evidence="3 8"/>
<proteinExistence type="inferred from homology"/>
<evidence type="ECO:0000256" key="2">
    <source>
        <dbReference type="ARBA" id="ARBA00004746"/>
    </source>
</evidence>
<dbReference type="InterPro" id="IPR050602">
    <property type="entry name" value="Malonyl-ACP_OMT"/>
</dbReference>
<keyword evidence="7 8" id="KW-0093">Biotin biosynthesis</keyword>
<evidence type="ECO:0000313" key="10">
    <source>
        <dbReference type="EMBL" id="CAA6826613.1"/>
    </source>
</evidence>
<evidence type="ECO:0000256" key="7">
    <source>
        <dbReference type="ARBA" id="ARBA00022756"/>
    </source>
</evidence>
<comment type="function">
    <text evidence="8">Converts the free carboxyl group of a malonyl-thioester to its methyl ester by transfer of a methyl group from S-adenosyl-L-methionine (SAM). It allows to synthesize pimeloyl-ACP via the fatty acid synthetic pathway.</text>
</comment>
<evidence type="ECO:0000259" key="9">
    <source>
        <dbReference type="Pfam" id="PF08241"/>
    </source>
</evidence>
<comment type="similarity">
    <text evidence="8">Belongs to the methyltransferase superfamily.</text>
</comment>
<dbReference type="HAMAP" id="MF_00835">
    <property type="entry name" value="BioC"/>
    <property type="match status" value="1"/>
</dbReference>
<evidence type="ECO:0000256" key="8">
    <source>
        <dbReference type="HAMAP-Rule" id="MF_00835"/>
    </source>
</evidence>
<evidence type="ECO:0000256" key="1">
    <source>
        <dbReference type="ARBA" id="ARBA00000852"/>
    </source>
</evidence>
<dbReference type="GO" id="GO:0102130">
    <property type="term" value="F:malonyl-CoA methyltransferase activity"/>
    <property type="evidence" value="ECO:0007669"/>
    <property type="project" value="UniProtKB-EC"/>
</dbReference>
<dbReference type="GO" id="GO:0032259">
    <property type="term" value="P:methylation"/>
    <property type="evidence" value="ECO:0007669"/>
    <property type="project" value="UniProtKB-KW"/>
</dbReference>
<dbReference type="GO" id="GO:0008757">
    <property type="term" value="F:S-adenosylmethionine-dependent methyltransferase activity"/>
    <property type="evidence" value="ECO:0007669"/>
    <property type="project" value="InterPro"/>
</dbReference>
<organism evidence="10">
    <name type="scientific">uncultured Thiotrichaceae bacterium</name>
    <dbReference type="NCBI Taxonomy" id="298394"/>
    <lineage>
        <taxon>Bacteria</taxon>
        <taxon>Pseudomonadati</taxon>
        <taxon>Pseudomonadota</taxon>
        <taxon>Gammaproteobacteria</taxon>
        <taxon>Thiotrichales</taxon>
        <taxon>Thiotrichaceae</taxon>
        <taxon>environmental samples</taxon>
    </lineage>
</organism>
<evidence type="ECO:0000256" key="4">
    <source>
        <dbReference type="ARBA" id="ARBA00022603"/>
    </source>
</evidence>
<name>A0A6S6UCN2_9GAMM</name>
<feature type="domain" description="Methyltransferase type 11" evidence="9">
    <location>
        <begin position="52"/>
        <end position="147"/>
    </location>
</feature>
<dbReference type="Gene3D" id="3.40.50.150">
    <property type="entry name" value="Vaccinia Virus protein VP39"/>
    <property type="match status" value="1"/>
</dbReference>
<dbReference type="CDD" id="cd02440">
    <property type="entry name" value="AdoMet_MTases"/>
    <property type="match status" value="1"/>
</dbReference>
<comment type="pathway">
    <text evidence="2 8">Cofactor biosynthesis; biotin biosynthesis.</text>
</comment>
<evidence type="ECO:0000256" key="3">
    <source>
        <dbReference type="ARBA" id="ARBA00012327"/>
    </source>
</evidence>
<keyword evidence="4 8" id="KW-0489">Methyltransferase</keyword>
<dbReference type="InterPro" id="IPR029063">
    <property type="entry name" value="SAM-dependent_MTases_sf"/>
</dbReference>
<dbReference type="GO" id="GO:0009102">
    <property type="term" value="P:biotin biosynthetic process"/>
    <property type="evidence" value="ECO:0007669"/>
    <property type="project" value="UniProtKB-UniRule"/>
</dbReference>
<dbReference type="PANTHER" id="PTHR13090">
    <property type="entry name" value="ARGININE-HYDROXYLASE NDUFAF5, MITOCHONDRIAL"/>
    <property type="match status" value="1"/>
</dbReference>
<dbReference type="Pfam" id="PF08241">
    <property type="entry name" value="Methyltransf_11"/>
    <property type="match status" value="1"/>
</dbReference>
<keyword evidence="5 8" id="KW-0808">Transferase</keyword>
<protein>
    <recommendedName>
        <fullName evidence="3 8">Malonyl-[acyl-carrier protein] O-methyltransferase</fullName>
        <shortName evidence="8">Malonyl-ACP O-methyltransferase</shortName>
        <ecNumber evidence="3 8">2.1.1.197</ecNumber>
    </recommendedName>
    <alternativeName>
        <fullName evidence="8">Biotin synthesis protein BioC</fullName>
    </alternativeName>
</protein>
<dbReference type="GO" id="GO:0010340">
    <property type="term" value="F:carboxyl-O-methyltransferase activity"/>
    <property type="evidence" value="ECO:0007669"/>
    <property type="project" value="UniProtKB-UniRule"/>
</dbReference>
<gene>
    <name evidence="8" type="primary">bioC</name>
    <name evidence="10" type="ORF">HELGO_WM24691</name>
</gene>
<dbReference type="EMBL" id="CACVAY010000135">
    <property type="protein sequence ID" value="CAA6826613.1"/>
    <property type="molecule type" value="Genomic_DNA"/>
</dbReference>
<dbReference type="InterPro" id="IPR013216">
    <property type="entry name" value="Methyltransf_11"/>
</dbReference>
<comment type="catalytic activity">
    <reaction evidence="1 8">
        <text>malonyl-[ACP] + S-adenosyl-L-methionine = malonyl-[ACP] methyl ester + S-adenosyl-L-homocysteine</text>
        <dbReference type="Rhea" id="RHEA:17105"/>
        <dbReference type="Rhea" id="RHEA-COMP:9623"/>
        <dbReference type="Rhea" id="RHEA-COMP:9954"/>
        <dbReference type="ChEBI" id="CHEBI:57856"/>
        <dbReference type="ChEBI" id="CHEBI:59789"/>
        <dbReference type="ChEBI" id="CHEBI:78449"/>
        <dbReference type="ChEBI" id="CHEBI:78845"/>
        <dbReference type="EC" id="2.1.1.197"/>
    </reaction>
</comment>
<dbReference type="SUPFAM" id="SSF53335">
    <property type="entry name" value="S-adenosyl-L-methionine-dependent methyltransferases"/>
    <property type="match status" value="1"/>
</dbReference>
<evidence type="ECO:0000256" key="6">
    <source>
        <dbReference type="ARBA" id="ARBA00022691"/>
    </source>
</evidence>
<accession>A0A6S6UCN2</accession>
<dbReference type="InterPro" id="IPR011814">
    <property type="entry name" value="BioC"/>
</dbReference>
<dbReference type="AlphaFoldDB" id="A0A6S6UCN2"/>
<dbReference type="NCBIfam" id="TIGR02072">
    <property type="entry name" value="BioC"/>
    <property type="match status" value="1"/>
</dbReference>
<keyword evidence="6 8" id="KW-0949">S-adenosyl-L-methionine</keyword>
<evidence type="ECO:0000256" key="5">
    <source>
        <dbReference type="ARBA" id="ARBA00022679"/>
    </source>
</evidence>
<dbReference type="UniPathway" id="UPA00078"/>